<keyword evidence="9" id="KW-0460">Magnesium</keyword>
<dbReference type="Pfam" id="PF01743">
    <property type="entry name" value="PolyA_pol"/>
    <property type="match status" value="1"/>
</dbReference>
<accession>A0AAW7QV80</accession>
<evidence type="ECO:0000256" key="6">
    <source>
        <dbReference type="ARBA" id="ARBA00022741"/>
    </source>
</evidence>
<keyword evidence="4" id="KW-0548">Nucleotidyltransferase</keyword>
<evidence type="ECO:0000256" key="7">
    <source>
        <dbReference type="ARBA" id="ARBA00022800"/>
    </source>
</evidence>
<dbReference type="PIRSF" id="PIRSF000813">
    <property type="entry name" value="CCA_bact"/>
    <property type="match status" value="1"/>
</dbReference>
<dbReference type="CDD" id="cd05398">
    <property type="entry name" value="NT_ClassII-CCAase"/>
    <property type="match status" value="1"/>
</dbReference>
<evidence type="ECO:0000313" key="14">
    <source>
        <dbReference type="EMBL" id="MDN7123808.1"/>
    </source>
</evidence>
<comment type="caution">
    <text evidence="14">The sequence shown here is derived from an EMBL/GenBank/DDBJ whole genome shotgun (WGS) entry which is preliminary data.</text>
</comment>
<dbReference type="Pfam" id="PF12627">
    <property type="entry name" value="PolyA_pol_RNAbd"/>
    <property type="match status" value="1"/>
</dbReference>
<dbReference type="InterPro" id="IPR050124">
    <property type="entry name" value="tRNA_CCA-adding_enzyme"/>
</dbReference>
<proteinExistence type="inferred from homology"/>
<gene>
    <name evidence="14" type="ORF">J6I90_02845</name>
</gene>
<dbReference type="Gene3D" id="1.10.3090.10">
    <property type="entry name" value="cca-adding enzyme, domain 2"/>
    <property type="match status" value="1"/>
</dbReference>
<organism evidence="14 15">
    <name type="scientific">Pseudidiomarina terrestris</name>
    <dbReference type="NCBI Taxonomy" id="2820060"/>
    <lineage>
        <taxon>Bacteria</taxon>
        <taxon>Pseudomonadati</taxon>
        <taxon>Pseudomonadota</taxon>
        <taxon>Gammaproteobacteria</taxon>
        <taxon>Alteromonadales</taxon>
        <taxon>Idiomarinaceae</taxon>
        <taxon>Pseudidiomarina</taxon>
    </lineage>
</organism>
<evidence type="ECO:0000256" key="9">
    <source>
        <dbReference type="ARBA" id="ARBA00022842"/>
    </source>
</evidence>
<dbReference type="InterPro" id="IPR012006">
    <property type="entry name" value="CCA_bact"/>
</dbReference>
<dbReference type="EMBL" id="JAGGJB010000002">
    <property type="protein sequence ID" value="MDN7123808.1"/>
    <property type="molecule type" value="Genomic_DNA"/>
</dbReference>
<protein>
    <submittedName>
        <fullName evidence="14">CCA tRNA nucleotidyltransferase</fullName>
    </submittedName>
</protein>
<sequence>MKVYLVGGAVRDKLLGKPVHERDYVVVGSTPAEMLAQGFRQVGKDFPVFLHPATGEEYALARTERKSGPGYTGFTIAADPEVTLEQDLQRRDLTINAIAEDADGSLIDPYGGVPDLEARRIRHVSPAFVEDPLRVLRAARFAARFADDGFTVAPDTLQLMREISAADELATLANERVWHETIKALTTPRPEVYFQVLEQVEALLPWFPELAPRGRFADVVQRLAQVNSASAELTFALWMGEHPVSEVDALARRLRVPTEWHQLGKFASQWHAQRYDLTSADNVIDCLQQSDVWRRQERFEKLLAIWSRQGLSADQQTLLQHAFDSARKLSAAALIQQAEARGETLAGPQIGKALQQARNAQLRSVLNK</sequence>
<dbReference type="GO" id="GO:0046872">
    <property type="term" value="F:metal ion binding"/>
    <property type="evidence" value="ECO:0007669"/>
    <property type="project" value="UniProtKB-KW"/>
</dbReference>
<keyword evidence="8" id="KW-0067">ATP-binding</keyword>
<keyword evidence="5" id="KW-0479">Metal-binding</keyword>
<evidence type="ECO:0000259" key="13">
    <source>
        <dbReference type="Pfam" id="PF12627"/>
    </source>
</evidence>
<evidence type="ECO:0000256" key="4">
    <source>
        <dbReference type="ARBA" id="ARBA00022695"/>
    </source>
</evidence>
<dbReference type="GO" id="GO:0005524">
    <property type="term" value="F:ATP binding"/>
    <property type="evidence" value="ECO:0007669"/>
    <property type="project" value="UniProtKB-KW"/>
</dbReference>
<reference evidence="14 15" key="1">
    <citation type="submission" date="2021-03" db="EMBL/GenBank/DDBJ databases">
        <title>Pseudidiomarina terrestris, a new bacterium isolated from saline soil.</title>
        <authorList>
            <person name="Galisteo C."/>
            <person name="De La Haba R."/>
            <person name="Sanchez-Porro C."/>
            <person name="Ventosa A."/>
        </authorList>
    </citation>
    <scope>NUCLEOTIDE SEQUENCE [LARGE SCALE GENOMIC DNA]</scope>
    <source>
        <strain evidence="14 15">1APP75-32.1</strain>
    </source>
</reference>
<dbReference type="InterPro" id="IPR032828">
    <property type="entry name" value="PolyA_RNA-bd"/>
</dbReference>
<dbReference type="AlphaFoldDB" id="A0AAW7QV80"/>
<evidence type="ECO:0000256" key="11">
    <source>
        <dbReference type="RuleBase" id="RU003953"/>
    </source>
</evidence>
<evidence type="ECO:0000256" key="10">
    <source>
        <dbReference type="ARBA" id="ARBA00022884"/>
    </source>
</evidence>
<feature type="domain" description="tRNA nucleotidyltransferase/poly(A) polymerase RNA and SrmB- binding" evidence="13">
    <location>
        <begin position="149"/>
        <end position="211"/>
    </location>
</feature>
<dbReference type="SUPFAM" id="SSF81301">
    <property type="entry name" value="Nucleotidyltransferase"/>
    <property type="match status" value="1"/>
</dbReference>
<name>A0AAW7QV80_9GAMM</name>
<keyword evidence="3" id="KW-0819">tRNA processing</keyword>
<evidence type="ECO:0000256" key="5">
    <source>
        <dbReference type="ARBA" id="ARBA00022723"/>
    </source>
</evidence>
<dbReference type="PANTHER" id="PTHR47545:SF1">
    <property type="entry name" value="MULTIFUNCTIONAL CCA PROTEIN"/>
    <property type="match status" value="1"/>
</dbReference>
<keyword evidence="7" id="KW-0692">RNA repair</keyword>
<comment type="similarity">
    <text evidence="11">Belongs to the tRNA nucleotidyltransferase/poly(A) polymerase family.</text>
</comment>
<dbReference type="Gene3D" id="3.30.460.10">
    <property type="entry name" value="Beta Polymerase, domain 2"/>
    <property type="match status" value="1"/>
</dbReference>
<keyword evidence="6" id="KW-0547">Nucleotide-binding</keyword>
<dbReference type="InterPro" id="IPR002646">
    <property type="entry name" value="PolA_pol_head_dom"/>
</dbReference>
<feature type="domain" description="Poly A polymerase head" evidence="12">
    <location>
        <begin position="3"/>
        <end position="122"/>
    </location>
</feature>
<dbReference type="GO" id="GO:0042245">
    <property type="term" value="P:RNA repair"/>
    <property type="evidence" value="ECO:0007669"/>
    <property type="project" value="UniProtKB-KW"/>
</dbReference>
<dbReference type="InterPro" id="IPR043519">
    <property type="entry name" value="NT_sf"/>
</dbReference>
<evidence type="ECO:0000259" key="12">
    <source>
        <dbReference type="Pfam" id="PF01743"/>
    </source>
</evidence>
<evidence type="ECO:0000256" key="2">
    <source>
        <dbReference type="ARBA" id="ARBA00022679"/>
    </source>
</evidence>
<keyword evidence="10 11" id="KW-0694">RNA-binding</keyword>
<dbReference type="RefSeq" id="WP_301774018.1">
    <property type="nucleotide sequence ID" value="NZ_JAGGJB010000002.1"/>
</dbReference>
<dbReference type="GO" id="GO:0003723">
    <property type="term" value="F:RNA binding"/>
    <property type="evidence" value="ECO:0007669"/>
    <property type="project" value="UniProtKB-KW"/>
</dbReference>
<keyword evidence="2 11" id="KW-0808">Transferase</keyword>
<evidence type="ECO:0000256" key="3">
    <source>
        <dbReference type="ARBA" id="ARBA00022694"/>
    </source>
</evidence>
<dbReference type="Proteomes" id="UP001169492">
    <property type="component" value="Unassembled WGS sequence"/>
</dbReference>
<evidence type="ECO:0000313" key="15">
    <source>
        <dbReference type="Proteomes" id="UP001169492"/>
    </source>
</evidence>
<evidence type="ECO:0000256" key="8">
    <source>
        <dbReference type="ARBA" id="ARBA00022840"/>
    </source>
</evidence>
<comment type="cofactor">
    <cofactor evidence="1">
        <name>Mg(2+)</name>
        <dbReference type="ChEBI" id="CHEBI:18420"/>
    </cofactor>
</comment>
<dbReference type="PANTHER" id="PTHR47545">
    <property type="entry name" value="MULTIFUNCTIONAL CCA PROTEIN"/>
    <property type="match status" value="1"/>
</dbReference>
<dbReference type="GO" id="GO:0001680">
    <property type="term" value="P:tRNA 3'-terminal CCA addition"/>
    <property type="evidence" value="ECO:0007669"/>
    <property type="project" value="InterPro"/>
</dbReference>
<evidence type="ECO:0000256" key="1">
    <source>
        <dbReference type="ARBA" id="ARBA00001946"/>
    </source>
</evidence>
<dbReference type="SUPFAM" id="SSF81891">
    <property type="entry name" value="Poly A polymerase C-terminal region-like"/>
    <property type="match status" value="1"/>
</dbReference>
<dbReference type="GO" id="GO:0004810">
    <property type="term" value="F:CCA tRNA nucleotidyltransferase activity"/>
    <property type="evidence" value="ECO:0007669"/>
    <property type="project" value="InterPro"/>
</dbReference>